<dbReference type="Proteomes" id="UP000041254">
    <property type="component" value="Unassembled WGS sequence"/>
</dbReference>
<reference evidence="1 2" key="1">
    <citation type="submission" date="2014-11" db="EMBL/GenBank/DDBJ databases">
        <authorList>
            <person name="Zhu J."/>
            <person name="Qi W."/>
            <person name="Song R."/>
        </authorList>
    </citation>
    <scope>NUCLEOTIDE SEQUENCE [LARGE SCALE GENOMIC DNA]</scope>
</reference>
<proteinExistence type="predicted"/>
<gene>
    <name evidence="1" type="ORF">Vbra_12834</name>
</gene>
<dbReference type="InParanoid" id="A0A0G4ERT0"/>
<sequence>MESDAKATSEASEASASVDVVFEVRQQRYSVSRESPLFSTSWLSRVLSTTDRPLFQHSRTEDGAVQILDQWDGDSRSLSRAFSLLVSYINSEPATGEREGEGAAAAHGGPAECESVAAARADDEIVRTFRVSPLLLAEFFRLCAYFCVPTDAAMHYMPVWMWTRDVLIDATSQASLVSLFPHTPASLPSFALAPFTPSLSPQTAKTLLNSAARLAFHATIRGDLLPLQPCDRDGEAASPPDHLPAALDEAWKGGKVYSFGGGNLLLIGKQAVHACVGAGGWVTCTTRLAGAGAGDAHVWRGWAASLKDGGWLFGLSRTPYDAHAADASQHHAPYASLHLLCLAPSRMADGDGNDVVYSWQSSALGSGVVEWICGDSSFAVLHDGGLGRAIVFCCERAAAWREEGGVSGYWAGATGGVLAKVKKIRSRASGVLLMYGKPRSQGVVSVLGRFLPFEGKNTTAVPSPSRPPSFAHVLGTPVAVAHDSVPSHLESGPSVMVRSFVPTDYSVSRPLPSAHGSACYVGGGGREVGHLSGLMTEWEYWLDEGSFFAHGIKNW</sequence>
<dbReference type="EMBL" id="CDMY01000295">
    <property type="protein sequence ID" value="CEM00565.1"/>
    <property type="molecule type" value="Genomic_DNA"/>
</dbReference>
<dbReference type="VEuPathDB" id="CryptoDB:Vbra_12834"/>
<organism evidence="1 2">
    <name type="scientific">Vitrella brassicaformis (strain CCMP3155)</name>
    <dbReference type="NCBI Taxonomy" id="1169540"/>
    <lineage>
        <taxon>Eukaryota</taxon>
        <taxon>Sar</taxon>
        <taxon>Alveolata</taxon>
        <taxon>Colpodellida</taxon>
        <taxon>Vitrellaceae</taxon>
        <taxon>Vitrella</taxon>
    </lineage>
</organism>
<name>A0A0G4ERT0_VITBC</name>
<evidence type="ECO:0000313" key="2">
    <source>
        <dbReference type="Proteomes" id="UP000041254"/>
    </source>
</evidence>
<evidence type="ECO:0000313" key="1">
    <source>
        <dbReference type="EMBL" id="CEM00565.1"/>
    </source>
</evidence>
<accession>A0A0G4ERT0</accession>
<dbReference type="AlphaFoldDB" id="A0A0G4ERT0"/>
<keyword evidence="2" id="KW-1185">Reference proteome</keyword>
<protein>
    <submittedName>
        <fullName evidence="1">Uncharacterized protein</fullName>
    </submittedName>
</protein>